<evidence type="ECO:0000256" key="1">
    <source>
        <dbReference type="ARBA" id="ARBA00004123"/>
    </source>
</evidence>
<keyword evidence="12" id="KW-1185">Reference proteome</keyword>
<dbReference type="PANTHER" id="PTHR31241">
    <property type="entry name" value="DEHYDRATION-RESPONSIVE ELEMENT-BINDING PROTEIN 2C"/>
    <property type="match status" value="1"/>
</dbReference>
<dbReference type="Pfam" id="PF00847">
    <property type="entry name" value="AP2"/>
    <property type="match status" value="1"/>
</dbReference>
<name>A0AAW2C4X3_9ROSI</name>
<evidence type="ECO:0000256" key="9">
    <source>
        <dbReference type="SAM" id="Phobius"/>
    </source>
</evidence>
<comment type="similarity">
    <text evidence="8">Belongs to the AP2/ERF transcription factor family. ERF subfamily.</text>
</comment>
<comment type="caution">
    <text evidence="11">The sequence shown here is derived from an EMBL/GenBank/DDBJ whole genome shotgun (WGS) entry which is preliminary data.</text>
</comment>
<keyword evidence="9" id="KW-0812">Transmembrane</keyword>
<feature type="transmembrane region" description="Helical" evidence="9">
    <location>
        <begin position="56"/>
        <end position="76"/>
    </location>
</feature>
<dbReference type="InterPro" id="IPR016177">
    <property type="entry name" value="DNA-bd_dom_sf"/>
</dbReference>
<dbReference type="PRINTS" id="PR00367">
    <property type="entry name" value="ETHRSPELEMNT"/>
</dbReference>
<accession>A0AAW2C4X3</accession>
<dbReference type="SMART" id="SM00380">
    <property type="entry name" value="AP2"/>
    <property type="match status" value="1"/>
</dbReference>
<dbReference type="GO" id="GO:0003700">
    <property type="term" value="F:DNA-binding transcription factor activity"/>
    <property type="evidence" value="ECO:0007669"/>
    <property type="project" value="InterPro"/>
</dbReference>
<keyword evidence="5" id="KW-0010">Activator</keyword>
<dbReference type="GO" id="GO:0006950">
    <property type="term" value="P:response to stress"/>
    <property type="evidence" value="ECO:0007669"/>
    <property type="project" value="TreeGrafter"/>
</dbReference>
<dbReference type="SUPFAM" id="SSF54171">
    <property type="entry name" value="DNA-binding domain"/>
    <property type="match status" value="1"/>
</dbReference>
<dbReference type="GO" id="GO:0005634">
    <property type="term" value="C:nucleus"/>
    <property type="evidence" value="ECO:0007669"/>
    <property type="project" value="UniProtKB-SubCell"/>
</dbReference>
<keyword evidence="3" id="KW-0346">Stress response</keyword>
<dbReference type="EMBL" id="JAZDWU010000008">
    <property type="protein sequence ID" value="KAK9993271.1"/>
    <property type="molecule type" value="Genomic_DNA"/>
</dbReference>
<reference evidence="11 12" key="1">
    <citation type="submission" date="2024-01" db="EMBL/GenBank/DDBJ databases">
        <title>A telomere-to-telomere, gap-free genome of sweet tea (Lithocarpus litseifolius).</title>
        <authorList>
            <person name="Zhou J."/>
        </authorList>
    </citation>
    <scope>NUCLEOTIDE SEQUENCE [LARGE SCALE GENOMIC DNA]</scope>
    <source>
        <strain evidence="11">Zhou-2022a</strain>
        <tissue evidence="11">Leaf</tissue>
    </source>
</reference>
<sequence length="382" mass="42698">MHTRNVMIRLGLSHDEANETTTSIPLHKSSDNYITVVVHYWNCLERFYFQIRKFSFLFRLGFSIVVGFIARGFVIWDIPRCYFSLGVSGIFVERVHYWNCLERFHIVMDNPVQKKRKRKNSRDSVAETLAKWKEKNTAQFASCGAPKVQAKGSRKGCCVKGKGGPENSLCHYRGVRQRTWGKWVAEIREPNGGKKLWLGTFETAVDAASAYDKAAATMYGSSARLNFPDITSRTSPMKSVKDCSWTSSESVPYSMGSPVGSESTTAANPSEFCADEDALYYPVTEADMPSLVGTEAEGESTGVSEFCADEGTLYYPVTEAKDDSTNYFGDNGQENLLDCSENENFMYEIMALLNDPVGNRDSVLGFGYDADQLGLGKFWQAL</sequence>
<dbReference type="FunFam" id="3.30.730.10:FF:000001">
    <property type="entry name" value="Ethylene-responsive transcription factor 2"/>
    <property type="match status" value="1"/>
</dbReference>
<evidence type="ECO:0000313" key="11">
    <source>
        <dbReference type="EMBL" id="KAK9993271.1"/>
    </source>
</evidence>
<dbReference type="InterPro" id="IPR036955">
    <property type="entry name" value="AP2/ERF_dom_sf"/>
</dbReference>
<organism evidence="11 12">
    <name type="scientific">Lithocarpus litseifolius</name>
    <dbReference type="NCBI Taxonomy" id="425828"/>
    <lineage>
        <taxon>Eukaryota</taxon>
        <taxon>Viridiplantae</taxon>
        <taxon>Streptophyta</taxon>
        <taxon>Embryophyta</taxon>
        <taxon>Tracheophyta</taxon>
        <taxon>Spermatophyta</taxon>
        <taxon>Magnoliopsida</taxon>
        <taxon>eudicotyledons</taxon>
        <taxon>Gunneridae</taxon>
        <taxon>Pentapetalae</taxon>
        <taxon>rosids</taxon>
        <taxon>fabids</taxon>
        <taxon>Fagales</taxon>
        <taxon>Fagaceae</taxon>
        <taxon>Lithocarpus</taxon>
    </lineage>
</organism>
<evidence type="ECO:0000259" key="10">
    <source>
        <dbReference type="PROSITE" id="PS51032"/>
    </source>
</evidence>
<keyword evidence="4" id="KW-0238">DNA-binding</keyword>
<evidence type="ECO:0000256" key="3">
    <source>
        <dbReference type="ARBA" id="ARBA00023016"/>
    </source>
</evidence>
<dbReference type="PANTHER" id="PTHR31241:SF62">
    <property type="entry name" value="DEHYDRATION-RESPONSIVE ELEMENT-BINDING PROTEIN 2D"/>
    <property type="match status" value="1"/>
</dbReference>
<keyword evidence="6" id="KW-0804">Transcription</keyword>
<protein>
    <recommendedName>
        <fullName evidence="10">AP2/ERF domain-containing protein</fullName>
    </recommendedName>
</protein>
<evidence type="ECO:0000256" key="5">
    <source>
        <dbReference type="ARBA" id="ARBA00023159"/>
    </source>
</evidence>
<proteinExistence type="inferred from homology"/>
<dbReference type="CDD" id="cd00018">
    <property type="entry name" value="AP2"/>
    <property type="match status" value="1"/>
</dbReference>
<feature type="domain" description="AP2/ERF" evidence="10">
    <location>
        <begin position="171"/>
        <end position="228"/>
    </location>
</feature>
<dbReference type="GO" id="GO:0045893">
    <property type="term" value="P:positive regulation of DNA-templated transcription"/>
    <property type="evidence" value="ECO:0007669"/>
    <property type="project" value="TreeGrafter"/>
</dbReference>
<dbReference type="GO" id="GO:0000976">
    <property type="term" value="F:transcription cis-regulatory region binding"/>
    <property type="evidence" value="ECO:0007669"/>
    <property type="project" value="TreeGrafter"/>
</dbReference>
<dbReference type="AlphaFoldDB" id="A0AAW2C4X3"/>
<evidence type="ECO:0000256" key="6">
    <source>
        <dbReference type="ARBA" id="ARBA00023163"/>
    </source>
</evidence>
<evidence type="ECO:0000256" key="8">
    <source>
        <dbReference type="ARBA" id="ARBA00024343"/>
    </source>
</evidence>
<keyword evidence="9" id="KW-1133">Transmembrane helix</keyword>
<dbReference type="PROSITE" id="PS51032">
    <property type="entry name" value="AP2_ERF"/>
    <property type="match status" value="1"/>
</dbReference>
<keyword evidence="9" id="KW-0472">Membrane</keyword>
<dbReference type="InterPro" id="IPR001471">
    <property type="entry name" value="AP2/ERF_dom"/>
</dbReference>
<evidence type="ECO:0000256" key="2">
    <source>
        <dbReference type="ARBA" id="ARBA00023015"/>
    </source>
</evidence>
<comment type="subcellular location">
    <subcellularLocation>
        <location evidence="1">Nucleus</location>
    </subcellularLocation>
</comment>
<evidence type="ECO:0000256" key="4">
    <source>
        <dbReference type="ARBA" id="ARBA00023125"/>
    </source>
</evidence>
<keyword evidence="7" id="KW-0539">Nucleus</keyword>
<dbReference type="Proteomes" id="UP001459277">
    <property type="component" value="Unassembled WGS sequence"/>
</dbReference>
<dbReference type="Gene3D" id="3.30.730.10">
    <property type="entry name" value="AP2/ERF domain"/>
    <property type="match status" value="1"/>
</dbReference>
<gene>
    <name evidence="11" type="ORF">SO802_022974</name>
</gene>
<evidence type="ECO:0000256" key="7">
    <source>
        <dbReference type="ARBA" id="ARBA00023242"/>
    </source>
</evidence>
<evidence type="ECO:0000313" key="12">
    <source>
        <dbReference type="Proteomes" id="UP001459277"/>
    </source>
</evidence>
<keyword evidence="2" id="KW-0805">Transcription regulation</keyword>